<keyword evidence="8" id="KW-1185">Reference proteome</keyword>
<feature type="region of interest" description="Disordered" evidence="5">
    <location>
        <begin position="95"/>
        <end position="153"/>
    </location>
</feature>
<dbReference type="CDD" id="cd00067">
    <property type="entry name" value="GAL4"/>
    <property type="match status" value="1"/>
</dbReference>
<feature type="domain" description="Zn(2)-C6 fungal-type" evidence="6">
    <location>
        <begin position="24"/>
        <end position="57"/>
    </location>
</feature>
<dbReference type="PROSITE" id="PS00463">
    <property type="entry name" value="ZN2_CY6_FUNGAL_1"/>
    <property type="match status" value="1"/>
</dbReference>
<name>A0ABQ0GCX0_9PEZI</name>
<dbReference type="PANTHER" id="PTHR47840:SF1">
    <property type="entry name" value="ZN(II)2CYS6 TRANSCRIPTION FACTOR (EUROFUNG)"/>
    <property type="match status" value="1"/>
</dbReference>
<keyword evidence="1" id="KW-0479">Metal-binding</keyword>
<dbReference type="SMART" id="SM00066">
    <property type="entry name" value="GAL4"/>
    <property type="match status" value="1"/>
</dbReference>
<evidence type="ECO:0000313" key="8">
    <source>
        <dbReference type="Proteomes" id="UP001628179"/>
    </source>
</evidence>
<evidence type="ECO:0000313" key="7">
    <source>
        <dbReference type="EMBL" id="GAB1315618.1"/>
    </source>
</evidence>
<dbReference type="EMBL" id="BAAFSV010000003">
    <property type="protein sequence ID" value="GAB1315618.1"/>
    <property type="molecule type" value="Genomic_DNA"/>
</dbReference>
<dbReference type="InterPro" id="IPR001138">
    <property type="entry name" value="Zn2Cys6_DnaBD"/>
</dbReference>
<dbReference type="SMART" id="SM00906">
    <property type="entry name" value="Fungal_trans"/>
    <property type="match status" value="1"/>
</dbReference>
<reference evidence="7 8" key="1">
    <citation type="submission" date="2024-09" db="EMBL/GenBank/DDBJ databases">
        <title>Itraconazole resistance in Madurella fahalii resulting from another homologue of gene encoding cytochrome P450 14-alpha sterol demethylase (CYP51).</title>
        <authorList>
            <person name="Yoshioka I."/>
            <person name="Fahal A.H."/>
            <person name="Kaneko S."/>
            <person name="Yaguchi T."/>
        </authorList>
    </citation>
    <scope>NUCLEOTIDE SEQUENCE [LARGE SCALE GENOMIC DNA]</scope>
    <source>
        <strain evidence="7 8">IFM 68171</strain>
    </source>
</reference>
<dbReference type="PANTHER" id="PTHR47840">
    <property type="entry name" value="ZN(II)2CYS6 TRANSCRIPTION FACTOR (EUROFUNG)-RELATED"/>
    <property type="match status" value="1"/>
</dbReference>
<dbReference type="Proteomes" id="UP001628179">
    <property type="component" value="Unassembled WGS sequence"/>
</dbReference>
<dbReference type="RefSeq" id="XP_070917349.1">
    <property type="nucleotide sequence ID" value="XM_071061248.1"/>
</dbReference>
<organism evidence="7 8">
    <name type="scientific">Madurella fahalii</name>
    <dbReference type="NCBI Taxonomy" id="1157608"/>
    <lineage>
        <taxon>Eukaryota</taxon>
        <taxon>Fungi</taxon>
        <taxon>Dikarya</taxon>
        <taxon>Ascomycota</taxon>
        <taxon>Pezizomycotina</taxon>
        <taxon>Sordariomycetes</taxon>
        <taxon>Sordariomycetidae</taxon>
        <taxon>Sordariales</taxon>
        <taxon>Sordariales incertae sedis</taxon>
        <taxon>Madurella</taxon>
    </lineage>
</organism>
<dbReference type="Pfam" id="PF04082">
    <property type="entry name" value="Fungal_trans"/>
    <property type="match status" value="1"/>
</dbReference>
<keyword evidence="3" id="KW-0804">Transcription</keyword>
<accession>A0ABQ0GCX0</accession>
<dbReference type="Pfam" id="PF00172">
    <property type="entry name" value="Zn_clus"/>
    <property type="match status" value="1"/>
</dbReference>
<evidence type="ECO:0000256" key="1">
    <source>
        <dbReference type="ARBA" id="ARBA00022723"/>
    </source>
</evidence>
<evidence type="ECO:0000256" key="2">
    <source>
        <dbReference type="ARBA" id="ARBA00023015"/>
    </source>
</evidence>
<feature type="region of interest" description="Disordered" evidence="5">
    <location>
        <begin position="1"/>
        <end position="22"/>
    </location>
</feature>
<keyword evidence="2" id="KW-0805">Transcription regulation</keyword>
<evidence type="ECO:0000256" key="3">
    <source>
        <dbReference type="ARBA" id="ARBA00023163"/>
    </source>
</evidence>
<dbReference type="CDD" id="cd12148">
    <property type="entry name" value="fungal_TF_MHR"/>
    <property type="match status" value="1"/>
</dbReference>
<keyword evidence="4" id="KW-0539">Nucleus</keyword>
<dbReference type="InterPro" id="IPR036864">
    <property type="entry name" value="Zn2-C6_fun-type_DNA-bd_sf"/>
</dbReference>
<protein>
    <recommendedName>
        <fullName evidence="6">Zn(2)-C6 fungal-type domain-containing protein</fullName>
    </recommendedName>
</protein>
<comment type="caution">
    <text evidence="7">The sequence shown here is derived from an EMBL/GenBank/DDBJ whole genome shotgun (WGS) entry which is preliminary data.</text>
</comment>
<gene>
    <name evidence="7" type="ORF">MFIFM68171_05828</name>
</gene>
<evidence type="ECO:0000259" key="6">
    <source>
        <dbReference type="PROSITE" id="PS50048"/>
    </source>
</evidence>
<dbReference type="GeneID" id="98176571"/>
<dbReference type="InterPro" id="IPR007219">
    <property type="entry name" value="XnlR_reg_dom"/>
</dbReference>
<evidence type="ECO:0000256" key="5">
    <source>
        <dbReference type="SAM" id="MobiDB-lite"/>
    </source>
</evidence>
<sequence length="798" mass="85512">MAGPAEAEHAAERPRKKVRKGTRSCWECKRRKVRCTFSGPADTRCAGCKSRGTACVSQEFPDEPASAQPAGQKPGLESRLGRVEVLVERLVEQQLTRPRNGNDGIDLVSKVSPDELPPPPIGPDNQTPPAHLIPSTPVGAVAPGAQGTRASNSAKYEDLSRKLYAAWPCQRDLDQILRAPGGTSVFLLQKIGYTNDLDSTTPRDLLRLPPSGSHPVLIAQKLLLLGNFLQGIPSEHTSVSCRRIKSQVTEAAELVTGNDEHANSIEHIECLMMQSMYQDNAGNLSRAWISIRRAMTVAQMIGLHRGGGSAMKPKTLDPEARQRIDPEQLWFRLVNADRYLSLMLGLPLGSPDNIFAAPSALEGRTPVERMRRLICLASGRILQRNSGDVYDLAETHEVDRLLQKASAAVPAQWWLMPELAAGDSDSLQGLALQDTVRLMDQLLHFHLLARLHLPYLLRSPVADGQFDPSRAHAHAHAHAYTYSKITTVNSSREVLARFVAFRHARPTGLYCAHGIDFLAFIAAATLCLAHVEAWRQHHSTSTDDDSFNGDSTLTFLAHQRPHDRAQIARAHCIIARSAAEAAAASEEEEEDVGISGSKTKMAAILRRLLLIEEDAAQGGRYRACSRPLGPSPAQDTMTTATTTTTAAAAAAAGFCIDGNGSDSGSGGRNGDEAEETVEGIDVGRVDERGTGVRIFVPHFGTISIDVENMACSSQGGLDLNLRNGATGGGGVLGEAAGDSGGGYGSDSGGAVDDVDGGFSWALQGVDMAFENLIRGVAEHEDATAAAGGQIWSVDGWMS</sequence>
<feature type="compositionally biased region" description="Basic and acidic residues" evidence="5">
    <location>
        <begin position="1"/>
        <end position="13"/>
    </location>
</feature>
<evidence type="ECO:0000256" key="4">
    <source>
        <dbReference type="ARBA" id="ARBA00023242"/>
    </source>
</evidence>
<proteinExistence type="predicted"/>
<dbReference type="PROSITE" id="PS50048">
    <property type="entry name" value="ZN2_CY6_FUNGAL_2"/>
    <property type="match status" value="1"/>
</dbReference>
<dbReference type="Gene3D" id="4.10.240.10">
    <property type="entry name" value="Zn(2)-C6 fungal-type DNA-binding domain"/>
    <property type="match status" value="1"/>
</dbReference>
<dbReference type="SUPFAM" id="SSF57701">
    <property type="entry name" value="Zn2/Cys6 DNA-binding domain"/>
    <property type="match status" value="1"/>
</dbReference>